<reference evidence="3" key="1">
    <citation type="submission" date="2017-07" db="EMBL/GenBank/DDBJ databases">
        <title>Novel pathways for hydrocarbon cycling and metabolic interdependencies in hydrothermal sediment communities.</title>
        <authorList>
            <person name="Dombrowski N."/>
            <person name="Seitz K."/>
            <person name="Teske A."/>
            <person name="Baker B."/>
        </authorList>
    </citation>
    <scope>NUCLEOTIDE SEQUENCE [LARGE SCALE GENOMIC DNA]</scope>
</reference>
<dbReference type="EMBL" id="NMUJ01000005">
    <property type="protein sequence ID" value="OYV03476.1"/>
    <property type="molecule type" value="Genomic_DNA"/>
</dbReference>
<organism evidence="2 3">
    <name type="scientific">candidate division WOR-3 bacterium 4484_18</name>
    <dbReference type="NCBI Taxonomy" id="2020626"/>
    <lineage>
        <taxon>Bacteria</taxon>
        <taxon>Bacteria division WOR-3</taxon>
    </lineage>
</organism>
<comment type="caution">
    <text evidence="2">The sequence shown here is derived from an EMBL/GenBank/DDBJ whole genome shotgun (WGS) entry which is preliminary data.</text>
</comment>
<protein>
    <submittedName>
        <fullName evidence="2">Uncharacterized protein</fullName>
    </submittedName>
</protein>
<dbReference type="NCBIfam" id="TIGR04332">
    <property type="entry name" value="gamma_Glu_sys"/>
    <property type="match status" value="1"/>
</dbReference>
<proteinExistence type="predicted"/>
<feature type="transmembrane region" description="Helical" evidence="1">
    <location>
        <begin position="582"/>
        <end position="600"/>
    </location>
</feature>
<dbReference type="Proteomes" id="UP000216312">
    <property type="component" value="Unassembled WGS sequence"/>
</dbReference>
<evidence type="ECO:0000313" key="2">
    <source>
        <dbReference type="EMBL" id="OYV03476.1"/>
    </source>
</evidence>
<dbReference type="AlphaFoldDB" id="A0A257LWY7"/>
<evidence type="ECO:0000256" key="1">
    <source>
        <dbReference type="SAM" id="Phobius"/>
    </source>
</evidence>
<gene>
    <name evidence="2" type="ORF">CGW93_00795</name>
</gene>
<sequence length="608" mass="67859">MLYVSSDAGGSSHRQIDLNCYHGWYHTAMKRRHGKLPVYTLAVVATITILLFYIEERNKITKDDPYLMEKLQAATITQKAFEIIKSLRDSLELPIDVINDPNATGLIGDQYTPITYGMGNLTEKLTTLNPNFAAAIVDMFIQCGLEENDIIAVGWSGCYPAINIAVLAACKVLKLHPIIVTSVAASMWGATIPNLTWLDMEATLWKAGVFPYRSVAVSIGGKNDAGMGLSPEGRKLILEAIQRNNVRLIEARSLQEAVNERLAIYGDSVKLFVNVGWSSVNIGGAETDLQPGLTLRTQMLRLKGTSIAKAISQRGIPIVNLVEFEKLAHKYGLPIAPIPLPPVGEGKLYHKTVYSVPLASADMGETATYKIIVEEDDLTTKVIRKTTERSNNSHLNGKPISKWRSFYVYVPPDTHTYRFHLWKAPSDTMLVRFRFQAPRPWTMLTPISYIRQLEAIERERIITYYTGDVDTPVVIKVDGPNKLKVVSRLLLDYTAIGRKVYTITIHEGEKLLKRITHVTCKSETVTFKDEPKFVPSVAGVTYLDIARGTHILKISPNPDAGEVGFSKPVSTYTGIPLRLSMILWQVISCHLSYVVIYLMVSEQLLTYM</sequence>
<keyword evidence="1" id="KW-0472">Membrane</keyword>
<evidence type="ECO:0000313" key="3">
    <source>
        <dbReference type="Proteomes" id="UP000216312"/>
    </source>
</evidence>
<dbReference type="InterPro" id="IPR027602">
    <property type="entry name" value="PGA_system"/>
</dbReference>
<keyword evidence="1" id="KW-0812">Transmembrane</keyword>
<keyword evidence="1" id="KW-1133">Transmembrane helix</keyword>
<name>A0A257LWY7_UNCW3</name>
<accession>A0A257LWY7</accession>
<feature type="transmembrane region" description="Helical" evidence="1">
    <location>
        <begin position="36"/>
        <end position="54"/>
    </location>
</feature>